<evidence type="ECO:0000313" key="6">
    <source>
        <dbReference type="EMBL" id="OWV08703.1"/>
    </source>
</evidence>
<dbReference type="InterPro" id="IPR020904">
    <property type="entry name" value="Sc_DH/Rdtase_CS"/>
</dbReference>
<dbReference type="InterPro" id="IPR002347">
    <property type="entry name" value="SDR_fam"/>
</dbReference>
<evidence type="ECO:0000313" key="7">
    <source>
        <dbReference type="Proteomes" id="UP000197174"/>
    </source>
</evidence>
<dbReference type="Gene3D" id="3.40.50.720">
    <property type="entry name" value="NAD(P)-binding Rossmann-like Domain"/>
    <property type="match status" value="1"/>
</dbReference>
<dbReference type="GO" id="GO:0016491">
    <property type="term" value="F:oxidoreductase activity"/>
    <property type="evidence" value="ECO:0007669"/>
    <property type="project" value="UniProtKB-KW"/>
</dbReference>
<dbReference type="SUPFAM" id="SSF51735">
    <property type="entry name" value="NAD(P)-binding Rossmann-fold domains"/>
    <property type="match status" value="1"/>
</dbReference>
<comment type="similarity">
    <text evidence="1 4">Belongs to the short-chain dehydrogenases/reductases (SDR) family.</text>
</comment>
<evidence type="ECO:0000259" key="5">
    <source>
        <dbReference type="SMART" id="SM00822"/>
    </source>
</evidence>
<dbReference type="PRINTS" id="PR00081">
    <property type="entry name" value="GDHRDH"/>
</dbReference>
<feature type="domain" description="Ketoreductase" evidence="5">
    <location>
        <begin position="5"/>
        <end position="187"/>
    </location>
</feature>
<dbReference type="PRINTS" id="PR00080">
    <property type="entry name" value="SDRFAMILY"/>
</dbReference>
<evidence type="ECO:0000256" key="2">
    <source>
        <dbReference type="ARBA" id="ARBA00022857"/>
    </source>
</evidence>
<dbReference type="RefSeq" id="WP_088643807.1">
    <property type="nucleotide sequence ID" value="NZ_CBDRBW010000053.1"/>
</dbReference>
<dbReference type="OrthoDB" id="9775296at2"/>
<gene>
    <name evidence="6" type="ORF">B5D80_11430</name>
</gene>
<comment type="caution">
    <text evidence="6">The sequence shown here is derived from an EMBL/GenBank/DDBJ whole genome shotgun (WGS) entry which is preliminary data.</text>
</comment>
<dbReference type="Pfam" id="PF00106">
    <property type="entry name" value="adh_short"/>
    <property type="match status" value="1"/>
</dbReference>
<evidence type="ECO:0000256" key="4">
    <source>
        <dbReference type="RuleBase" id="RU000363"/>
    </source>
</evidence>
<sequence>MTGQRVALVTGASSGIGAAIARELGRWPDLRLVLLARRTDRLRALAAELPSADVIGADLTSPDAPRQILDRLDAGPRRLDILVNNAGAHFGGTFAATGWENVRRSLELNFAAHVRLTESVLPLLRASTGTVVNVASVAGRIGLAGSGAYSAAKFALCGWSEALHAEERPHGVHVALVLPGFVATEGFTYPTRRASRSGRLLVSTDRTVATAIGQVVRRRTAERYVPRPWWLLAASRRALPGLHRRATPTIET</sequence>
<accession>A0A246RNB5</accession>
<dbReference type="InterPro" id="IPR057326">
    <property type="entry name" value="KR_dom"/>
</dbReference>
<keyword evidence="3" id="KW-0560">Oxidoreductase</keyword>
<dbReference type="EMBL" id="MZMV01000015">
    <property type="protein sequence ID" value="OWV08703.1"/>
    <property type="molecule type" value="Genomic_DNA"/>
</dbReference>
<dbReference type="PROSITE" id="PS00061">
    <property type="entry name" value="ADH_SHORT"/>
    <property type="match status" value="1"/>
</dbReference>
<reference evidence="6 7" key="1">
    <citation type="submission" date="2017-03" db="EMBL/GenBank/DDBJ databases">
        <title>Whole genome sequence of Micromonospora wenchangensis, isolated from mangrove soil.</title>
        <authorList>
            <person name="Yang H."/>
        </authorList>
    </citation>
    <scope>NUCLEOTIDE SEQUENCE [LARGE SCALE GENOMIC DNA]</scope>
    <source>
        <strain evidence="6 7">CCTCC AA 2012002</strain>
    </source>
</reference>
<keyword evidence="2" id="KW-0521">NADP</keyword>
<evidence type="ECO:0000256" key="3">
    <source>
        <dbReference type="ARBA" id="ARBA00023002"/>
    </source>
</evidence>
<evidence type="ECO:0000256" key="1">
    <source>
        <dbReference type="ARBA" id="ARBA00006484"/>
    </source>
</evidence>
<proteinExistence type="inferred from homology"/>
<dbReference type="AlphaFoldDB" id="A0A246RNB5"/>
<name>A0A246RNB5_9ACTN</name>
<protein>
    <recommendedName>
        <fullName evidence="5">Ketoreductase domain-containing protein</fullName>
    </recommendedName>
</protein>
<dbReference type="PANTHER" id="PTHR43391:SF14">
    <property type="entry name" value="DEHYDROGENASE_REDUCTASE SDR FAMILY PROTEIN 7-LIKE"/>
    <property type="match status" value="1"/>
</dbReference>
<dbReference type="SMART" id="SM00822">
    <property type="entry name" value="PKS_KR"/>
    <property type="match status" value="1"/>
</dbReference>
<dbReference type="InterPro" id="IPR036291">
    <property type="entry name" value="NAD(P)-bd_dom_sf"/>
</dbReference>
<dbReference type="Proteomes" id="UP000197174">
    <property type="component" value="Unassembled WGS sequence"/>
</dbReference>
<keyword evidence="7" id="KW-1185">Reference proteome</keyword>
<organism evidence="6 7">
    <name type="scientific">Micromonospora wenchangensis</name>
    <dbReference type="NCBI Taxonomy" id="1185415"/>
    <lineage>
        <taxon>Bacteria</taxon>
        <taxon>Bacillati</taxon>
        <taxon>Actinomycetota</taxon>
        <taxon>Actinomycetes</taxon>
        <taxon>Micromonosporales</taxon>
        <taxon>Micromonosporaceae</taxon>
        <taxon>Micromonospora</taxon>
    </lineage>
</organism>
<dbReference type="PANTHER" id="PTHR43391">
    <property type="entry name" value="RETINOL DEHYDROGENASE-RELATED"/>
    <property type="match status" value="1"/>
</dbReference>